<accession>A0AAD1UFA1</accession>
<organism evidence="3 4">
    <name type="scientific">Euplotes crassus</name>
    <dbReference type="NCBI Taxonomy" id="5936"/>
    <lineage>
        <taxon>Eukaryota</taxon>
        <taxon>Sar</taxon>
        <taxon>Alveolata</taxon>
        <taxon>Ciliophora</taxon>
        <taxon>Intramacronucleata</taxon>
        <taxon>Spirotrichea</taxon>
        <taxon>Hypotrichia</taxon>
        <taxon>Euplotida</taxon>
        <taxon>Euplotidae</taxon>
        <taxon>Moneuplotes</taxon>
    </lineage>
</organism>
<name>A0AAD1UFA1_EUPCR</name>
<dbReference type="AlphaFoldDB" id="A0AAD1UFA1"/>
<dbReference type="EMBL" id="CAMPGE010005425">
    <property type="protein sequence ID" value="CAI2364279.1"/>
    <property type="molecule type" value="Genomic_DNA"/>
</dbReference>
<comment type="caution">
    <text evidence="3">The sequence shown here is derived from an EMBL/GenBank/DDBJ whole genome shotgun (WGS) entry which is preliminary data.</text>
</comment>
<protein>
    <submittedName>
        <fullName evidence="3">Uncharacterized protein</fullName>
    </submittedName>
</protein>
<evidence type="ECO:0000256" key="1">
    <source>
        <dbReference type="SAM" id="Coils"/>
    </source>
</evidence>
<proteinExistence type="predicted"/>
<gene>
    <name evidence="3" type="ORF">ECRASSUSDP1_LOCUS5622</name>
</gene>
<feature type="coiled-coil region" evidence="1">
    <location>
        <begin position="268"/>
        <end position="331"/>
    </location>
</feature>
<evidence type="ECO:0000313" key="4">
    <source>
        <dbReference type="Proteomes" id="UP001295684"/>
    </source>
</evidence>
<dbReference type="Proteomes" id="UP001295684">
    <property type="component" value="Unassembled WGS sequence"/>
</dbReference>
<reference evidence="3" key="1">
    <citation type="submission" date="2023-07" db="EMBL/GenBank/DDBJ databases">
        <authorList>
            <consortium name="AG Swart"/>
            <person name="Singh M."/>
            <person name="Singh A."/>
            <person name="Seah K."/>
            <person name="Emmerich C."/>
        </authorList>
    </citation>
    <scope>NUCLEOTIDE SEQUENCE</scope>
    <source>
        <strain evidence="3">DP1</strain>
    </source>
</reference>
<evidence type="ECO:0000313" key="3">
    <source>
        <dbReference type="EMBL" id="CAI2364279.1"/>
    </source>
</evidence>
<keyword evidence="1" id="KW-0175">Coiled coil</keyword>
<feature type="region of interest" description="Disordered" evidence="2">
    <location>
        <begin position="154"/>
        <end position="188"/>
    </location>
</feature>
<sequence>MKRITETQHLRSSFAEPLLPLNLISVSKRVKKSPSPTFNNSRMTSKPKTVIRDSSVIIRGDKNKITHLSFKKRASPSKKVNTSLASLKQKRPSTILETLGGKIGRRMNQEMSKKESSFILNNVKRAIHTRKSSPTYANKSFDAGWVPSKFVDKSNRKSKFVPTKRSGSNLYNEPSPKSKRKNADKLKLQEKSIRREYEEKMNTMKKRYEDMISTLKSTLSQALKNKKESIQSNKEKTREIVVKNTQKLVHKAQISSLRKKVSIISKKNNRLAMQLEDVTMKLQNVTENLRLAQKELHSLKYYETKHHNIDVSEMHKTVRNLENELEMYRKKNAPQKGVKFTNKICTVCKSQIDKYSNRVKKIVVQGGRNRDHAYPANVFLSSDEEEDRKEKRKVLIDQQEGIMKEVLGELKGYTVDVESFGQTVSIKDSEDDDGEPFLIMKISPPNDKESERFLKKYLALSNSKNDEKLERLSDSDFDSEGEKLIKPGDLLREAQSPSPTSVNRFLEPSLGIKRRLKRPKNIFAKRPSQKFDLRDDIESAILEKGNASALLQNNF</sequence>
<keyword evidence="4" id="KW-1185">Reference proteome</keyword>
<evidence type="ECO:0000256" key="2">
    <source>
        <dbReference type="SAM" id="MobiDB-lite"/>
    </source>
</evidence>